<dbReference type="SUPFAM" id="SSF52799">
    <property type="entry name" value="(Phosphotyrosine protein) phosphatases II"/>
    <property type="match status" value="1"/>
</dbReference>
<evidence type="ECO:0000313" key="7">
    <source>
        <dbReference type="EMBL" id="GBF97675.1"/>
    </source>
</evidence>
<dbReference type="STRING" id="307507.A0A2V0PKV4"/>
<organism evidence="7 8">
    <name type="scientific">Raphidocelis subcapitata</name>
    <dbReference type="NCBI Taxonomy" id="307507"/>
    <lineage>
        <taxon>Eukaryota</taxon>
        <taxon>Viridiplantae</taxon>
        <taxon>Chlorophyta</taxon>
        <taxon>core chlorophytes</taxon>
        <taxon>Chlorophyceae</taxon>
        <taxon>CS clade</taxon>
        <taxon>Sphaeropleales</taxon>
        <taxon>Selenastraceae</taxon>
        <taxon>Raphidocelis</taxon>
    </lineage>
</organism>
<dbReference type="PROSITE" id="PS50054">
    <property type="entry name" value="TYR_PHOSPHATASE_DUAL"/>
    <property type="match status" value="1"/>
</dbReference>
<gene>
    <name evidence="7" type="ORF">Rsub_09733</name>
</gene>
<dbReference type="GO" id="GO:0005983">
    <property type="term" value="P:starch catabolic process"/>
    <property type="evidence" value="ECO:0007669"/>
    <property type="project" value="TreeGrafter"/>
</dbReference>
<dbReference type="GO" id="GO:0004721">
    <property type="term" value="F:phosphoprotein phosphatase activity"/>
    <property type="evidence" value="ECO:0007669"/>
    <property type="project" value="UniProtKB-KW"/>
</dbReference>
<dbReference type="InterPro" id="IPR020422">
    <property type="entry name" value="TYR_PHOSPHATASE_DUAL_dom"/>
</dbReference>
<keyword evidence="1" id="KW-0378">Hydrolase</keyword>
<keyword evidence="3" id="KW-0119">Carbohydrate metabolism</keyword>
<reference evidence="7 8" key="1">
    <citation type="journal article" date="2018" name="Sci. Rep.">
        <title>Raphidocelis subcapitata (=Pseudokirchneriella subcapitata) provides an insight into genome evolution and environmental adaptations in the Sphaeropleales.</title>
        <authorList>
            <person name="Suzuki S."/>
            <person name="Yamaguchi H."/>
            <person name="Nakajima N."/>
            <person name="Kawachi M."/>
        </authorList>
    </citation>
    <scope>NUCLEOTIDE SEQUENCE [LARGE SCALE GENOMIC DNA]</scope>
    <source>
        <strain evidence="7 8">NIES-35</strain>
    </source>
</reference>
<dbReference type="InParanoid" id="A0A2V0PKV4"/>
<comment type="caution">
    <text evidence="7">The sequence shown here is derived from an EMBL/GenBank/DDBJ whole genome shotgun (WGS) entry which is preliminary data.</text>
</comment>
<dbReference type="InterPro" id="IPR000387">
    <property type="entry name" value="Tyr_Pase_dom"/>
</dbReference>
<dbReference type="GO" id="GO:0019203">
    <property type="term" value="F:carbohydrate phosphatase activity"/>
    <property type="evidence" value="ECO:0007669"/>
    <property type="project" value="InterPro"/>
</dbReference>
<protein>
    <submittedName>
        <fullName evidence="7">Phosphoglucan phosphatase chloroplastic-like</fullName>
    </submittedName>
</protein>
<dbReference type="Gene3D" id="3.90.190.10">
    <property type="entry name" value="Protein tyrosine phosphatase superfamily"/>
    <property type="match status" value="1"/>
</dbReference>
<dbReference type="InterPro" id="IPR045204">
    <property type="entry name" value="DSP_laforin-like"/>
</dbReference>
<dbReference type="AlphaFoldDB" id="A0A2V0PKV4"/>
<dbReference type="InterPro" id="IPR052832">
    <property type="entry name" value="Starch-Glucan_Phosphatase"/>
</dbReference>
<dbReference type="FunCoup" id="A0A2V0PKV4">
    <property type="interactions" value="211"/>
</dbReference>
<feature type="domain" description="Tyrosine-protein phosphatase" evidence="5">
    <location>
        <begin position="96"/>
        <end position="256"/>
    </location>
</feature>
<dbReference type="GO" id="GO:2001070">
    <property type="term" value="F:starch binding"/>
    <property type="evidence" value="ECO:0007669"/>
    <property type="project" value="TreeGrafter"/>
</dbReference>
<keyword evidence="2" id="KW-0904">Protein phosphatase</keyword>
<evidence type="ECO:0000256" key="1">
    <source>
        <dbReference type="ARBA" id="ARBA00022801"/>
    </source>
</evidence>
<evidence type="ECO:0000313" key="8">
    <source>
        <dbReference type="Proteomes" id="UP000247498"/>
    </source>
</evidence>
<keyword evidence="8" id="KW-1185">Reference proteome</keyword>
<dbReference type="PROSITE" id="PS50056">
    <property type="entry name" value="TYR_PHOSPHATASE_2"/>
    <property type="match status" value="1"/>
</dbReference>
<evidence type="ECO:0000259" key="6">
    <source>
        <dbReference type="PROSITE" id="PS50056"/>
    </source>
</evidence>
<dbReference type="Pfam" id="PF00782">
    <property type="entry name" value="DSPc"/>
    <property type="match status" value="1"/>
</dbReference>
<feature type="domain" description="Tyrosine specific protein phosphatases" evidence="6">
    <location>
        <begin position="173"/>
        <end position="235"/>
    </location>
</feature>
<dbReference type="GO" id="GO:0009507">
    <property type="term" value="C:chloroplast"/>
    <property type="evidence" value="ECO:0007669"/>
    <property type="project" value="TreeGrafter"/>
</dbReference>
<dbReference type="EMBL" id="BDRX01000105">
    <property type="protein sequence ID" value="GBF97675.1"/>
    <property type="molecule type" value="Genomic_DNA"/>
</dbReference>
<dbReference type="PANTHER" id="PTHR46642">
    <property type="entry name" value="DUAL SPECIFICITY PHOSPHATASE, SUBGROUP, CATALYTIC DOMAIN"/>
    <property type="match status" value="1"/>
</dbReference>
<dbReference type="Proteomes" id="UP000247498">
    <property type="component" value="Unassembled WGS sequence"/>
</dbReference>
<name>A0A2V0PKV4_9CHLO</name>
<accession>A0A2V0PKV4</accession>
<evidence type="ECO:0000256" key="3">
    <source>
        <dbReference type="ARBA" id="ARBA00023277"/>
    </source>
</evidence>
<proteinExistence type="predicted"/>
<feature type="compositionally biased region" description="Low complexity" evidence="4">
    <location>
        <begin position="17"/>
        <end position="36"/>
    </location>
</feature>
<evidence type="ECO:0000259" key="5">
    <source>
        <dbReference type="PROSITE" id="PS50054"/>
    </source>
</evidence>
<feature type="compositionally biased region" description="Pro residues" evidence="4">
    <location>
        <begin position="45"/>
        <end position="57"/>
    </location>
</feature>
<evidence type="ECO:0000256" key="2">
    <source>
        <dbReference type="ARBA" id="ARBA00022912"/>
    </source>
</evidence>
<dbReference type="PANTHER" id="PTHR46642:SF2">
    <property type="entry name" value="PHOSPHOGLUCAN PHOSPHATASE LSF2, CHLOROPLASTIC"/>
    <property type="match status" value="1"/>
</dbReference>
<sequence length="285" mass="31863">MASLPRCVGSLGAPVTRQAGGRAAAAAPLPPRQQQRATRRRRTASPPPARLPAPPRSQPVRVAEAETALDDTYNEQMARQMGWSEPFSYHFNRGLYFHEVWPRLLCGTQPRSPAEVEELVRRHGVAAMVNLQQDKDMQHWGVDYGANAARAAELGVGIRRPSIIDFSPDSLRHQLPRAVRDVVEAMEEAEARGGRVYVHCTAGLGRAPAVCIAYLYWFQQFDLDDAYARVTQIRPCGPRRDSIRAATADLMMGREDLDFDRRPGHAFASMNDQDREAVRARVRRA</sequence>
<dbReference type="CDD" id="cd14526">
    <property type="entry name" value="DSP_laforin-like"/>
    <property type="match status" value="1"/>
</dbReference>
<evidence type="ECO:0000256" key="4">
    <source>
        <dbReference type="SAM" id="MobiDB-lite"/>
    </source>
</evidence>
<dbReference type="InterPro" id="IPR029021">
    <property type="entry name" value="Prot-tyrosine_phosphatase-like"/>
</dbReference>
<feature type="region of interest" description="Disordered" evidence="4">
    <location>
        <begin position="1"/>
        <end position="60"/>
    </location>
</feature>
<dbReference type="InterPro" id="IPR000340">
    <property type="entry name" value="Dual-sp_phosphatase_cat-dom"/>
</dbReference>
<dbReference type="SMART" id="SM00195">
    <property type="entry name" value="DSPc"/>
    <property type="match status" value="1"/>
</dbReference>
<dbReference type="OrthoDB" id="273181at2759"/>